<dbReference type="EMBL" id="JBIAWJ010000031">
    <property type="protein sequence ID" value="MFF4526997.1"/>
    <property type="molecule type" value="Genomic_DNA"/>
</dbReference>
<keyword evidence="1" id="KW-0472">Membrane</keyword>
<sequence length="62" mass="6816">MERYHSLYWLYVILTPLILGVIGLVLTALPGEPNTGDMLIGLAVYLAIAIVGGYAVTRRLDR</sequence>
<protein>
    <recommendedName>
        <fullName evidence="4">Integral membrane protein</fullName>
    </recommendedName>
</protein>
<evidence type="ECO:0000313" key="3">
    <source>
        <dbReference type="Proteomes" id="UP001602058"/>
    </source>
</evidence>
<name>A0ABW6UV25_9ACTN</name>
<evidence type="ECO:0008006" key="4">
    <source>
        <dbReference type="Google" id="ProtNLM"/>
    </source>
</evidence>
<dbReference type="Proteomes" id="UP001602058">
    <property type="component" value="Unassembled WGS sequence"/>
</dbReference>
<feature type="transmembrane region" description="Helical" evidence="1">
    <location>
        <begin position="38"/>
        <end position="57"/>
    </location>
</feature>
<accession>A0ABW6UV25</accession>
<comment type="caution">
    <text evidence="2">The sequence shown here is derived from an EMBL/GenBank/DDBJ whole genome shotgun (WGS) entry which is preliminary data.</text>
</comment>
<keyword evidence="1" id="KW-1133">Transmembrane helix</keyword>
<keyword evidence="3" id="KW-1185">Reference proteome</keyword>
<evidence type="ECO:0000256" key="1">
    <source>
        <dbReference type="SAM" id="Phobius"/>
    </source>
</evidence>
<feature type="transmembrane region" description="Helical" evidence="1">
    <location>
        <begin position="7"/>
        <end position="26"/>
    </location>
</feature>
<dbReference type="RefSeq" id="WP_387892478.1">
    <property type="nucleotide sequence ID" value="NZ_JBIAWJ010000031.1"/>
</dbReference>
<evidence type="ECO:0000313" key="2">
    <source>
        <dbReference type="EMBL" id="MFF4526997.1"/>
    </source>
</evidence>
<gene>
    <name evidence="2" type="ORF">ACFY1D_37130</name>
</gene>
<proteinExistence type="predicted"/>
<reference evidence="2 3" key="1">
    <citation type="submission" date="2024-10" db="EMBL/GenBank/DDBJ databases">
        <title>The Natural Products Discovery Center: Release of the First 8490 Sequenced Strains for Exploring Actinobacteria Biosynthetic Diversity.</title>
        <authorList>
            <person name="Kalkreuter E."/>
            <person name="Kautsar S.A."/>
            <person name="Yang D."/>
            <person name="Bader C.D."/>
            <person name="Teijaro C.N."/>
            <person name="Fluegel L."/>
            <person name="Davis C.M."/>
            <person name="Simpson J.R."/>
            <person name="Lauterbach L."/>
            <person name="Steele A.D."/>
            <person name="Gui C."/>
            <person name="Meng S."/>
            <person name="Li G."/>
            <person name="Viehrig K."/>
            <person name="Ye F."/>
            <person name="Su P."/>
            <person name="Kiefer A.F."/>
            <person name="Nichols A."/>
            <person name="Cepeda A.J."/>
            <person name="Yan W."/>
            <person name="Fan B."/>
            <person name="Jiang Y."/>
            <person name="Adhikari A."/>
            <person name="Zheng C.-J."/>
            <person name="Schuster L."/>
            <person name="Cowan T.M."/>
            <person name="Smanski M.J."/>
            <person name="Chevrette M.G."/>
            <person name="De Carvalho L.P.S."/>
            <person name="Shen B."/>
        </authorList>
    </citation>
    <scope>NUCLEOTIDE SEQUENCE [LARGE SCALE GENOMIC DNA]</scope>
    <source>
        <strain evidence="2 3">NPDC001390</strain>
    </source>
</reference>
<organism evidence="2 3">
    <name type="scientific">Streptomyces bluensis</name>
    <dbReference type="NCBI Taxonomy" id="33897"/>
    <lineage>
        <taxon>Bacteria</taxon>
        <taxon>Bacillati</taxon>
        <taxon>Actinomycetota</taxon>
        <taxon>Actinomycetes</taxon>
        <taxon>Kitasatosporales</taxon>
        <taxon>Streptomycetaceae</taxon>
        <taxon>Streptomyces</taxon>
    </lineage>
</organism>
<keyword evidence="1" id="KW-0812">Transmembrane</keyword>